<dbReference type="Proteomes" id="UP000664991">
    <property type="component" value="Chromosome 14"/>
</dbReference>
<dbReference type="EMBL" id="JAEMGP010000014">
    <property type="protein sequence ID" value="KAG5200474.1"/>
    <property type="molecule type" value="Genomic_DNA"/>
</dbReference>
<dbReference type="AlphaFoldDB" id="A0A836CVF4"/>
<accession>A0A836CVF4</accession>
<gene>
    <name evidence="1" type="ORF">JEQ12_005008</name>
</gene>
<comment type="caution">
    <text evidence="1">The sequence shown here is derived from an EMBL/GenBank/DDBJ whole genome shotgun (WGS) entry which is preliminary data.</text>
</comment>
<protein>
    <submittedName>
        <fullName evidence="1">Uncharacterized protein</fullName>
    </submittedName>
</protein>
<proteinExistence type="predicted"/>
<evidence type="ECO:0000313" key="2">
    <source>
        <dbReference type="Proteomes" id="UP000664991"/>
    </source>
</evidence>
<name>A0A836CVF4_SHEEP</name>
<sequence length="104" mass="11094">MFNLPEPHLRMGIPILRDLLLGSGGSHRECGFARHKNQCLSGLLSPPRAQGCLSTTGTRSVNLPPAHAHGLQVFWNLPLLLSCPCPCPCPCPSGLLENKSSATV</sequence>
<evidence type="ECO:0000313" key="1">
    <source>
        <dbReference type="EMBL" id="KAG5200474.1"/>
    </source>
</evidence>
<reference evidence="1 2" key="1">
    <citation type="submission" date="2020-12" db="EMBL/GenBank/DDBJ databases">
        <title>De novo assembly of Tibetan sheep genome.</title>
        <authorList>
            <person name="Li X."/>
        </authorList>
    </citation>
    <scope>NUCLEOTIDE SEQUENCE [LARGE SCALE GENOMIC DNA]</scope>
    <source>
        <tissue evidence="1">Heart</tissue>
    </source>
</reference>
<organism evidence="1 2">
    <name type="scientific">Ovis aries</name>
    <name type="common">Sheep</name>
    <dbReference type="NCBI Taxonomy" id="9940"/>
    <lineage>
        <taxon>Eukaryota</taxon>
        <taxon>Metazoa</taxon>
        <taxon>Chordata</taxon>
        <taxon>Craniata</taxon>
        <taxon>Vertebrata</taxon>
        <taxon>Euteleostomi</taxon>
        <taxon>Mammalia</taxon>
        <taxon>Eutheria</taxon>
        <taxon>Laurasiatheria</taxon>
        <taxon>Artiodactyla</taxon>
        <taxon>Ruminantia</taxon>
        <taxon>Pecora</taxon>
        <taxon>Bovidae</taxon>
        <taxon>Caprinae</taxon>
        <taxon>Ovis</taxon>
    </lineage>
</organism>
<feature type="non-terminal residue" evidence="1">
    <location>
        <position position="104"/>
    </location>
</feature>